<keyword evidence="3" id="KW-0804">Transcription</keyword>
<dbReference type="PANTHER" id="PTHR44688">
    <property type="entry name" value="DNA-BINDING TRANSCRIPTIONAL ACTIVATOR DEVR_DOSR"/>
    <property type="match status" value="1"/>
</dbReference>
<dbReference type="InterPro" id="IPR016032">
    <property type="entry name" value="Sig_transdc_resp-reg_C-effctor"/>
</dbReference>
<dbReference type="CDD" id="cd06170">
    <property type="entry name" value="LuxR_C_like"/>
    <property type="match status" value="1"/>
</dbReference>
<dbReference type="PANTHER" id="PTHR44688:SF16">
    <property type="entry name" value="DNA-BINDING TRANSCRIPTIONAL ACTIVATOR DEVR_DOSR"/>
    <property type="match status" value="1"/>
</dbReference>
<dbReference type="Proteomes" id="UP001168620">
    <property type="component" value="Unassembled WGS sequence"/>
</dbReference>
<sequence length="139" mass="14581">MTAAIGDSGVALLPISADGPTLVNAVRRAARARVGVRAGVGAAPRAKELPAELSDREVEVLRGIAAGCSNEEIAAVLFVSINTVKTYIRTAYRKLHVARRAEAVAWVMSHEPLLRGRAGGDPFRCRARTAATAGPPTRA</sequence>
<accession>A0ABT8FIG9</accession>
<gene>
    <name evidence="5" type="ORF">QWY28_16045</name>
</gene>
<evidence type="ECO:0000256" key="2">
    <source>
        <dbReference type="ARBA" id="ARBA00023125"/>
    </source>
</evidence>
<keyword evidence="2" id="KW-0238">DNA-binding</keyword>
<dbReference type="Pfam" id="PF00196">
    <property type="entry name" value="GerE"/>
    <property type="match status" value="1"/>
</dbReference>
<comment type="caution">
    <text evidence="5">The sequence shown here is derived from an EMBL/GenBank/DDBJ whole genome shotgun (WGS) entry which is preliminary data.</text>
</comment>
<evidence type="ECO:0000256" key="1">
    <source>
        <dbReference type="ARBA" id="ARBA00023015"/>
    </source>
</evidence>
<dbReference type="SMART" id="SM00421">
    <property type="entry name" value="HTH_LUXR"/>
    <property type="match status" value="1"/>
</dbReference>
<protein>
    <submittedName>
        <fullName evidence="5">Helix-turn-helix transcriptional regulator</fullName>
    </submittedName>
</protein>
<evidence type="ECO:0000313" key="5">
    <source>
        <dbReference type="EMBL" id="MDN4174473.1"/>
    </source>
</evidence>
<dbReference type="PRINTS" id="PR00038">
    <property type="entry name" value="HTHLUXR"/>
</dbReference>
<keyword evidence="1" id="KW-0805">Transcription regulation</keyword>
<evidence type="ECO:0000313" key="6">
    <source>
        <dbReference type="Proteomes" id="UP001168620"/>
    </source>
</evidence>
<feature type="domain" description="HTH luxR-type" evidence="4">
    <location>
        <begin position="46"/>
        <end position="111"/>
    </location>
</feature>
<evidence type="ECO:0000259" key="4">
    <source>
        <dbReference type="PROSITE" id="PS50043"/>
    </source>
</evidence>
<dbReference type="EMBL" id="JAUHJQ010000007">
    <property type="protein sequence ID" value="MDN4174473.1"/>
    <property type="molecule type" value="Genomic_DNA"/>
</dbReference>
<dbReference type="SUPFAM" id="SSF46894">
    <property type="entry name" value="C-terminal effector domain of the bipartite response regulators"/>
    <property type="match status" value="1"/>
</dbReference>
<name>A0ABT8FIG9_9ACTN</name>
<dbReference type="InterPro" id="IPR036388">
    <property type="entry name" value="WH-like_DNA-bd_sf"/>
</dbReference>
<evidence type="ECO:0000256" key="3">
    <source>
        <dbReference type="ARBA" id="ARBA00023163"/>
    </source>
</evidence>
<dbReference type="Gene3D" id="1.10.10.10">
    <property type="entry name" value="Winged helix-like DNA-binding domain superfamily/Winged helix DNA-binding domain"/>
    <property type="match status" value="1"/>
</dbReference>
<dbReference type="RefSeq" id="WP_300953570.1">
    <property type="nucleotide sequence ID" value="NZ_JAUHJQ010000007.1"/>
</dbReference>
<dbReference type="InterPro" id="IPR000792">
    <property type="entry name" value="Tscrpt_reg_LuxR_C"/>
</dbReference>
<organism evidence="5 6">
    <name type="scientific">Nocardioides oceani</name>
    <dbReference type="NCBI Taxonomy" id="3058369"/>
    <lineage>
        <taxon>Bacteria</taxon>
        <taxon>Bacillati</taxon>
        <taxon>Actinomycetota</taxon>
        <taxon>Actinomycetes</taxon>
        <taxon>Propionibacteriales</taxon>
        <taxon>Nocardioidaceae</taxon>
        <taxon>Nocardioides</taxon>
    </lineage>
</organism>
<reference evidence="5" key="1">
    <citation type="submission" date="2023-06" db="EMBL/GenBank/DDBJ databases">
        <title>Draft genome sequence of Nocardioides sp. SOB77.</title>
        <authorList>
            <person name="Zhang G."/>
        </authorList>
    </citation>
    <scope>NUCLEOTIDE SEQUENCE</scope>
    <source>
        <strain evidence="5">SOB77</strain>
    </source>
</reference>
<proteinExistence type="predicted"/>
<keyword evidence="6" id="KW-1185">Reference proteome</keyword>
<dbReference type="PROSITE" id="PS50043">
    <property type="entry name" value="HTH_LUXR_2"/>
    <property type="match status" value="1"/>
</dbReference>